<accession>A0A0R3THB2</accession>
<dbReference type="WBParaSite" id="HNAJ_0000645301-mRNA-1">
    <property type="protein sequence ID" value="HNAJ_0000645301-mRNA-1"/>
    <property type="gene ID" value="HNAJ_0000645301"/>
</dbReference>
<sequence length="134" mass="14326">MSAAPLTTKLANPLRRILQLSSSRLRSHSPPPPAVAQSRSTNAATSHFFGVSDPVLIDTRETEAADLANFRVPYRLSEAVIGDAANPLLPQSTALAVTNVGFCNSTGGKLLPHASSFFDVDPLPLTKQRKEANY</sequence>
<dbReference type="Proteomes" id="UP000278807">
    <property type="component" value="Unassembled WGS sequence"/>
</dbReference>
<feature type="region of interest" description="Disordered" evidence="1">
    <location>
        <begin position="22"/>
        <end position="41"/>
    </location>
</feature>
<proteinExistence type="predicted"/>
<dbReference type="EMBL" id="UZAE01007073">
    <property type="protein sequence ID" value="VDO02309.1"/>
    <property type="molecule type" value="Genomic_DNA"/>
</dbReference>
<evidence type="ECO:0000256" key="1">
    <source>
        <dbReference type="SAM" id="MobiDB-lite"/>
    </source>
</evidence>
<evidence type="ECO:0000313" key="4">
    <source>
        <dbReference type="WBParaSite" id="HNAJ_0000645301-mRNA-1"/>
    </source>
</evidence>
<reference evidence="4" key="1">
    <citation type="submission" date="2017-02" db="UniProtKB">
        <authorList>
            <consortium name="WormBaseParasite"/>
        </authorList>
    </citation>
    <scope>IDENTIFICATION</scope>
</reference>
<reference evidence="2 3" key="2">
    <citation type="submission" date="2018-11" db="EMBL/GenBank/DDBJ databases">
        <authorList>
            <consortium name="Pathogen Informatics"/>
        </authorList>
    </citation>
    <scope>NUCLEOTIDE SEQUENCE [LARGE SCALE GENOMIC DNA]</scope>
</reference>
<evidence type="ECO:0000313" key="2">
    <source>
        <dbReference type="EMBL" id="VDO02309.1"/>
    </source>
</evidence>
<organism evidence="4">
    <name type="scientific">Rodentolepis nana</name>
    <name type="common">Dwarf tapeworm</name>
    <name type="synonym">Hymenolepis nana</name>
    <dbReference type="NCBI Taxonomy" id="102285"/>
    <lineage>
        <taxon>Eukaryota</taxon>
        <taxon>Metazoa</taxon>
        <taxon>Spiralia</taxon>
        <taxon>Lophotrochozoa</taxon>
        <taxon>Platyhelminthes</taxon>
        <taxon>Cestoda</taxon>
        <taxon>Eucestoda</taxon>
        <taxon>Cyclophyllidea</taxon>
        <taxon>Hymenolepididae</taxon>
        <taxon>Rodentolepis</taxon>
    </lineage>
</organism>
<dbReference type="AlphaFoldDB" id="A0A0R3THB2"/>
<keyword evidence="3" id="KW-1185">Reference proteome</keyword>
<protein>
    <submittedName>
        <fullName evidence="4">Rhodanese domain-containing protein</fullName>
    </submittedName>
</protein>
<evidence type="ECO:0000313" key="3">
    <source>
        <dbReference type="Proteomes" id="UP000278807"/>
    </source>
</evidence>
<name>A0A0R3THB2_RODNA</name>
<gene>
    <name evidence="2" type="ORF">HNAJ_LOCUS6449</name>
</gene>